<protein>
    <submittedName>
        <fullName evidence="5">Tetratricopeptide repeat protein</fullName>
    </submittedName>
</protein>
<keyword evidence="6" id="KW-1185">Reference proteome</keyword>
<feature type="compositionally biased region" description="Basic and acidic residues" evidence="4">
    <location>
        <begin position="784"/>
        <end position="799"/>
    </location>
</feature>
<feature type="region of interest" description="Disordered" evidence="4">
    <location>
        <begin position="778"/>
        <end position="829"/>
    </location>
</feature>
<gene>
    <name evidence="5" type="ORF">SEMRO_257_G100820.1</name>
</gene>
<dbReference type="EMBL" id="CAICTM010000256">
    <property type="protein sequence ID" value="CAB9506175.1"/>
    <property type="molecule type" value="Genomic_DNA"/>
</dbReference>
<feature type="repeat" description="TPR" evidence="3">
    <location>
        <begin position="608"/>
        <end position="641"/>
    </location>
</feature>
<dbReference type="Proteomes" id="UP001153069">
    <property type="component" value="Unassembled WGS sequence"/>
</dbReference>
<evidence type="ECO:0000256" key="1">
    <source>
        <dbReference type="ARBA" id="ARBA00022737"/>
    </source>
</evidence>
<dbReference type="InterPro" id="IPR019734">
    <property type="entry name" value="TPR_rpt"/>
</dbReference>
<dbReference type="Pfam" id="PF13181">
    <property type="entry name" value="TPR_8"/>
    <property type="match status" value="1"/>
</dbReference>
<comment type="caution">
    <text evidence="5">The sequence shown here is derived from an EMBL/GenBank/DDBJ whole genome shotgun (WGS) entry which is preliminary data.</text>
</comment>
<dbReference type="PROSITE" id="PS50005">
    <property type="entry name" value="TPR"/>
    <property type="match status" value="6"/>
</dbReference>
<dbReference type="PROSITE" id="PS50293">
    <property type="entry name" value="TPR_REGION"/>
    <property type="match status" value="1"/>
</dbReference>
<dbReference type="SMART" id="SM00028">
    <property type="entry name" value="TPR"/>
    <property type="match status" value="10"/>
</dbReference>
<evidence type="ECO:0000313" key="6">
    <source>
        <dbReference type="Proteomes" id="UP001153069"/>
    </source>
</evidence>
<feature type="repeat" description="TPR" evidence="3">
    <location>
        <begin position="719"/>
        <end position="752"/>
    </location>
</feature>
<proteinExistence type="predicted"/>
<dbReference type="AlphaFoldDB" id="A0A9N8DQ08"/>
<name>A0A9N8DQ08_9STRA</name>
<keyword evidence="1" id="KW-0677">Repeat</keyword>
<evidence type="ECO:0000256" key="2">
    <source>
        <dbReference type="ARBA" id="ARBA00022803"/>
    </source>
</evidence>
<reference evidence="5" key="1">
    <citation type="submission" date="2020-06" db="EMBL/GenBank/DDBJ databases">
        <authorList>
            <consortium name="Plant Systems Biology data submission"/>
        </authorList>
    </citation>
    <scope>NUCLEOTIDE SEQUENCE</scope>
    <source>
        <strain evidence="5">D6</strain>
    </source>
</reference>
<evidence type="ECO:0000256" key="4">
    <source>
        <dbReference type="SAM" id="MobiDB-lite"/>
    </source>
</evidence>
<dbReference type="PANTHER" id="PTHR45641">
    <property type="entry name" value="TETRATRICOPEPTIDE REPEAT PROTEIN (AFU_ORTHOLOGUE AFUA_6G03870)"/>
    <property type="match status" value="1"/>
</dbReference>
<keyword evidence="2 3" id="KW-0802">TPR repeat</keyword>
<feature type="repeat" description="TPR" evidence="3">
    <location>
        <begin position="482"/>
        <end position="515"/>
    </location>
</feature>
<organism evidence="5 6">
    <name type="scientific">Seminavis robusta</name>
    <dbReference type="NCBI Taxonomy" id="568900"/>
    <lineage>
        <taxon>Eukaryota</taxon>
        <taxon>Sar</taxon>
        <taxon>Stramenopiles</taxon>
        <taxon>Ochrophyta</taxon>
        <taxon>Bacillariophyta</taxon>
        <taxon>Bacillariophyceae</taxon>
        <taxon>Bacillariophycidae</taxon>
        <taxon>Naviculales</taxon>
        <taxon>Naviculaceae</taxon>
        <taxon>Seminavis</taxon>
    </lineage>
</organism>
<dbReference type="Gene3D" id="1.25.40.10">
    <property type="entry name" value="Tetratricopeptide repeat domain"/>
    <property type="match status" value="4"/>
</dbReference>
<feature type="repeat" description="TPR" evidence="3">
    <location>
        <begin position="398"/>
        <end position="431"/>
    </location>
</feature>
<dbReference type="SUPFAM" id="SSF48452">
    <property type="entry name" value="TPR-like"/>
    <property type="match status" value="2"/>
</dbReference>
<dbReference type="Pfam" id="PF13424">
    <property type="entry name" value="TPR_12"/>
    <property type="match status" value="5"/>
</dbReference>
<sequence>MSMLSSMKERWDARKTAELSRRALSVQYLATTFLQEVYAAGMNRDCSIYQLENLEHDEAGIIRQKGANVRCPLDGREGAAYVHCVQGRDNVGVATQILSYSWSYTIGDIVDTLVEFCKSTGRDPKRTYVWICCFCINQHRVAKQKKSRRSGTISPDAVDFFTVFGDKVTGTGHLLAMMAPWHNPVYLQRIWCIFEMHTAQQGNCKVSVLMPPREKAAFEKDVLGESTGDGFQTLMKALSRTRVQKAKATVESDRQRIMDIVENNQGCGALNIQVNELLRAWVLEIVSSLSNRKVLSWNGIEESLENAKACNRIGLLLNKLGLHDAALEKYRKALQIHLTLRKKDGSTRSSSTLEVATCCNNIGMALYTKGNYEDALAEFQSAARMLEGKLGKKDAETATSYDHIGSVLEAKGNNRDALMYYRKALRARESALGKQHRDTAASYSNVGTVLSSLGQHDEALSHHKTALSIRRSVLGKRHPDTATSYNNLGMVLRATGDHKGALEMYQKALKITELVLGREHQTTATCYSNMALILHDKKDHAAALVEFQKALEIHETVLGREHPETAISLSYVGQVLEALGDLDGSLDAFKKALAIHEKVHGWKHTLTAAAYADIGRILVAREEYEDALDNYKKGLAVVKLNRGRRHPETALAHMSVGFVANALGNTDAAEAEYGYAMAIVEIRAESLEADGECDAALERFRELLELKESLVGAEHVDTAQLHDNLGRILHAKGDHDAALAEYQLALKIREMCLRSSHPSILQNRKRISSVLNSKQAVADSSNDVDLKLKTSNENDESRKQGVAPSHPGPPRTAEHSSKRYHSHSPKRTR</sequence>
<accession>A0A9N8DQ08</accession>
<dbReference type="OrthoDB" id="549701at2759"/>
<feature type="compositionally biased region" description="Basic residues" evidence="4">
    <location>
        <begin position="818"/>
        <end position="829"/>
    </location>
</feature>
<feature type="repeat" description="TPR" evidence="3">
    <location>
        <begin position="440"/>
        <end position="473"/>
    </location>
</feature>
<evidence type="ECO:0000256" key="3">
    <source>
        <dbReference type="PROSITE-ProRule" id="PRU00339"/>
    </source>
</evidence>
<dbReference type="PANTHER" id="PTHR45641:SF1">
    <property type="entry name" value="AAA+ ATPASE DOMAIN-CONTAINING PROTEIN"/>
    <property type="match status" value="1"/>
</dbReference>
<dbReference type="InterPro" id="IPR011990">
    <property type="entry name" value="TPR-like_helical_dom_sf"/>
</dbReference>
<evidence type="ECO:0000313" key="5">
    <source>
        <dbReference type="EMBL" id="CAB9506175.1"/>
    </source>
</evidence>
<feature type="repeat" description="TPR" evidence="3">
    <location>
        <begin position="566"/>
        <end position="599"/>
    </location>
</feature>